<name>A0A9W5VVM4_9ACTO</name>
<dbReference type="InterPro" id="IPR005905">
    <property type="entry name" value="D_ala_D_ala"/>
</dbReference>
<dbReference type="NCBIfam" id="TIGR01205">
    <property type="entry name" value="D_ala_D_alaTIGR"/>
    <property type="match status" value="1"/>
</dbReference>
<sequence length="344" mass="37435">MAAIDHARYEILAIGITPDGEWVRVPAKPELYEMVDGRGVVIAAGESSVTLWTGNPRVVEKPRAITGERIEATDLGDVDVVFPLLHGPYGEDGTIQGLMEMSNVRYVGCGVAASAVSNDKHLTKALLLGDGISVGRWTLITDREWKRDRSRALAQAASVGQDLYVKPARAGSSLGITHVEDLAMLEDAIEQARRVDPRVVVEAATAGREIECGVLDFGSEGARASRCGEIMVASRDGFYDYKTKYQAHDDVTLSTPADLPAVAEQQIRETAVRAFEVLGCEGLARVDFFYNEESGRITINEVNTLPGFTPWSMYPAMWQATGMDYPALVSHLIEQALARPLGLR</sequence>
<comment type="caution">
    <text evidence="16">The sequence shown here is derived from an EMBL/GenBank/DDBJ whole genome shotgun (WGS) entry which is preliminary data.</text>
</comment>
<keyword evidence="7 13" id="KW-0460">Magnesium</keyword>
<dbReference type="EMBL" id="AGWN01000005">
    <property type="protein sequence ID" value="EPD29340.1"/>
    <property type="molecule type" value="Genomic_DNA"/>
</dbReference>
<keyword evidence="17" id="KW-1185">Reference proteome</keyword>
<dbReference type="GO" id="GO:0005524">
    <property type="term" value="F:ATP binding"/>
    <property type="evidence" value="ECO:0007669"/>
    <property type="project" value="UniProtKB-UniRule"/>
</dbReference>
<keyword evidence="4 13" id="KW-0479">Metal-binding</keyword>
<dbReference type="Proteomes" id="UP000014387">
    <property type="component" value="Unassembled WGS sequence"/>
</dbReference>
<dbReference type="FunFam" id="3.30.470.20:FF:000008">
    <property type="entry name" value="D-alanine--D-alanine ligase"/>
    <property type="match status" value="1"/>
</dbReference>
<dbReference type="Gene3D" id="3.30.470.20">
    <property type="entry name" value="ATP-grasp fold, B domain"/>
    <property type="match status" value="1"/>
</dbReference>
<evidence type="ECO:0000256" key="3">
    <source>
        <dbReference type="ARBA" id="ARBA00022598"/>
    </source>
</evidence>
<dbReference type="PIRSF" id="PIRSF039102">
    <property type="entry name" value="Ddl/VanB"/>
    <property type="match status" value="1"/>
</dbReference>
<dbReference type="GO" id="GO:0005829">
    <property type="term" value="C:cytosol"/>
    <property type="evidence" value="ECO:0007669"/>
    <property type="project" value="TreeGrafter"/>
</dbReference>
<comment type="cofactor">
    <cofactor evidence="13">
        <name>Mg(2+)</name>
        <dbReference type="ChEBI" id="CHEBI:18420"/>
    </cofactor>
    <cofactor evidence="13">
        <name>Mn(2+)</name>
        <dbReference type="ChEBI" id="CHEBI:29035"/>
    </cofactor>
    <text evidence="13">Binds 2 magnesium or manganese ions per subunit.</text>
</comment>
<keyword evidence="12" id="KW-0963">Cytoplasm</keyword>
<evidence type="ECO:0000256" key="8">
    <source>
        <dbReference type="ARBA" id="ARBA00022960"/>
    </source>
</evidence>
<evidence type="ECO:0000256" key="11">
    <source>
        <dbReference type="ARBA" id="ARBA00023316"/>
    </source>
</evidence>
<dbReference type="GO" id="GO:0046872">
    <property type="term" value="F:metal ion binding"/>
    <property type="evidence" value="ECO:0007669"/>
    <property type="project" value="UniProtKB-KW"/>
</dbReference>
<feature type="binding site" evidence="13">
    <location>
        <position position="301"/>
    </location>
    <ligand>
        <name>Mg(2+)</name>
        <dbReference type="ChEBI" id="CHEBI:18420"/>
        <label>2</label>
    </ligand>
</feature>
<comment type="cofactor">
    <cofactor evidence="1">
        <name>Mn(2+)</name>
        <dbReference type="ChEBI" id="CHEBI:29035"/>
    </cofactor>
</comment>
<accession>A0A9W5VVM4</accession>
<dbReference type="InterPro" id="IPR011127">
    <property type="entry name" value="Dala_Dala_lig_N"/>
</dbReference>
<comment type="catalytic activity">
    <reaction evidence="12">
        <text>2 D-alanine + ATP = D-alanyl-D-alanine + ADP + phosphate + H(+)</text>
        <dbReference type="Rhea" id="RHEA:11224"/>
        <dbReference type="ChEBI" id="CHEBI:15378"/>
        <dbReference type="ChEBI" id="CHEBI:30616"/>
        <dbReference type="ChEBI" id="CHEBI:43474"/>
        <dbReference type="ChEBI" id="CHEBI:57416"/>
        <dbReference type="ChEBI" id="CHEBI:57822"/>
        <dbReference type="ChEBI" id="CHEBI:456216"/>
        <dbReference type="EC" id="6.3.2.4"/>
    </reaction>
</comment>
<feature type="binding site" evidence="13">
    <location>
        <position position="301"/>
    </location>
    <ligand>
        <name>Mg(2+)</name>
        <dbReference type="ChEBI" id="CHEBI:18420"/>
        <label>1</label>
    </ligand>
</feature>
<comment type="pathway">
    <text evidence="12">Cell wall biogenesis; peptidoglycan biosynthesis.</text>
</comment>
<dbReference type="PROSITE" id="PS50975">
    <property type="entry name" value="ATP_GRASP"/>
    <property type="match status" value="1"/>
</dbReference>
<dbReference type="GO" id="GO:0008716">
    <property type="term" value="F:D-alanine-D-alanine ligase activity"/>
    <property type="evidence" value="ECO:0007669"/>
    <property type="project" value="UniProtKB-UniRule"/>
</dbReference>
<dbReference type="GO" id="GO:0071555">
    <property type="term" value="P:cell wall organization"/>
    <property type="evidence" value="ECO:0007669"/>
    <property type="project" value="UniProtKB-KW"/>
</dbReference>
<dbReference type="InterPro" id="IPR013815">
    <property type="entry name" value="ATP_grasp_subdomain_1"/>
</dbReference>
<gene>
    <name evidence="12" type="primary">ddl</name>
    <name evidence="16" type="ORF">HMPREF9238_01655</name>
</gene>
<dbReference type="PROSITE" id="PS00843">
    <property type="entry name" value="DALA_DALA_LIGASE_1"/>
    <property type="match status" value="1"/>
</dbReference>
<evidence type="ECO:0000259" key="15">
    <source>
        <dbReference type="PROSITE" id="PS50975"/>
    </source>
</evidence>
<evidence type="ECO:0000256" key="6">
    <source>
        <dbReference type="ARBA" id="ARBA00022840"/>
    </source>
</evidence>
<comment type="similarity">
    <text evidence="2 12">Belongs to the D-alanine--D-alanine ligase family.</text>
</comment>
<evidence type="ECO:0000256" key="4">
    <source>
        <dbReference type="ARBA" id="ARBA00022723"/>
    </source>
</evidence>
<feature type="binding site" evidence="13">
    <location>
        <position position="303"/>
    </location>
    <ligand>
        <name>Mg(2+)</name>
        <dbReference type="ChEBI" id="CHEBI:18420"/>
        <label>2</label>
    </ligand>
</feature>
<evidence type="ECO:0000256" key="5">
    <source>
        <dbReference type="ARBA" id="ARBA00022741"/>
    </source>
</evidence>
<proteinExistence type="inferred from homology"/>
<dbReference type="Gene3D" id="3.40.50.20">
    <property type="match status" value="1"/>
</dbReference>
<keyword evidence="6 14" id="KW-0067">ATP-binding</keyword>
<evidence type="ECO:0000256" key="12">
    <source>
        <dbReference type="HAMAP-Rule" id="MF_00047"/>
    </source>
</evidence>
<dbReference type="GO" id="GO:0009252">
    <property type="term" value="P:peptidoglycan biosynthetic process"/>
    <property type="evidence" value="ECO:0007669"/>
    <property type="project" value="UniProtKB-UniRule"/>
</dbReference>
<dbReference type="PROSITE" id="PS00844">
    <property type="entry name" value="DALA_DALA_LIGASE_2"/>
    <property type="match status" value="1"/>
</dbReference>
<dbReference type="NCBIfam" id="NF002528">
    <property type="entry name" value="PRK01966.1-4"/>
    <property type="match status" value="1"/>
</dbReference>
<evidence type="ECO:0000256" key="14">
    <source>
        <dbReference type="PROSITE-ProRule" id="PRU00409"/>
    </source>
</evidence>
<feature type="binding site" evidence="13">
    <location>
        <position position="287"/>
    </location>
    <ligand>
        <name>Mg(2+)</name>
        <dbReference type="ChEBI" id="CHEBI:18420"/>
        <label>1</label>
    </ligand>
</feature>
<evidence type="ECO:0000256" key="10">
    <source>
        <dbReference type="ARBA" id="ARBA00023211"/>
    </source>
</evidence>
<protein>
    <recommendedName>
        <fullName evidence="12">D-alanine--D-alanine ligase</fullName>
        <ecNumber evidence="12">6.3.2.4</ecNumber>
    </recommendedName>
    <alternativeName>
        <fullName evidence="12">D-Ala-D-Ala ligase</fullName>
    </alternativeName>
    <alternativeName>
        <fullName evidence="12">D-alanylalanine synthetase</fullName>
    </alternativeName>
</protein>
<dbReference type="Pfam" id="PF07478">
    <property type="entry name" value="Dala_Dala_lig_C"/>
    <property type="match status" value="1"/>
</dbReference>
<dbReference type="EC" id="6.3.2.4" evidence="12"/>
<dbReference type="InterPro" id="IPR011761">
    <property type="entry name" value="ATP-grasp"/>
</dbReference>
<dbReference type="HAMAP" id="MF_00047">
    <property type="entry name" value="Dala_Dala_lig"/>
    <property type="match status" value="1"/>
</dbReference>
<evidence type="ECO:0000313" key="17">
    <source>
        <dbReference type="Proteomes" id="UP000014387"/>
    </source>
</evidence>
<keyword evidence="8 12" id="KW-0133">Cell shape</keyword>
<reference evidence="16 17" key="1">
    <citation type="submission" date="2013-05" db="EMBL/GenBank/DDBJ databases">
        <title>The Genome Sequence of Actinomyces europaeus ACS-120-V-COL10B.</title>
        <authorList>
            <consortium name="The Broad Institute Genomics Platform"/>
            <person name="Earl A."/>
            <person name="Ward D."/>
            <person name="Feldgarden M."/>
            <person name="Gevers D."/>
            <person name="Saerens B."/>
            <person name="Vaneechoutte M."/>
            <person name="Walker B."/>
            <person name="Young S."/>
            <person name="Zeng Q."/>
            <person name="Gargeya S."/>
            <person name="Fitzgerald M."/>
            <person name="Haas B."/>
            <person name="Abouelleil A."/>
            <person name="Allen A.W."/>
            <person name="Alvarado L."/>
            <person name="Arachchi H.M."/>
            <person name="Berlin A.M."/>
            <person name="Chapman S.B."/>
            <person name="Gainer-Dewar J."/>
            <person name="Goldberg J."/>
            <person name="Griggs A."/>
            <person name="Gujja S."/>
            <person name="Hansen M."/>
            <person name="Howarth C."/>
            <person name="Imamovic A."/>
            <person name="Ireland A."/>
            <person name="Larimer J."/>
            <person name="McCowan C."/>
            <person name="Murphy C."/>
            <person name="Pearson M."/>
            <person name="Poon T.W."/>
            <person name="Priest M."/>
            <person name="Roberts A."/>
            <person name="Saif S."/>
            <person name="Shea T."/>
            <person name="Sisk P."/>
            <person name="Sykes S."/>
            <person name="Wortman J."/>
            <person name="Nusbaum C."/>
            <person name="Birren B."/>
        </authorList>
    </citation>
    <scope>NUCLEOTIDE SEQUENCE [LARGE SCALE GENOMIC DNA]</scope>
    <source>
        <strain evidence="16 17">ACS-120-V-Col10b</strain>
    </source>
</reference>
<evidence type="ECO:0000256" key="7">
    <source>
        <dbReference type="ARBA" id="ARBA00022842"/>
    </source>
</evidence>
<dbReference type="AlphaFoldDB" id="A0A9W5VVM4"/>
<comment type="subcellular location">
    <subcellularLocation>
        <location evidence="12">Cytoplasm</location>
    </subcellularLocation>
</comment>
<dbReference type="Pfam" id="PF01820">
    <property type="entry name" value="Dala_Dala_lig_N"/>
    <property type="match status" value="1"/>
</dbReference>
<dbReference type="PANTHER" id="PTHR23132:SF25">
    <property type="entry name" value="D-ALANINE--D-ALANINE LIGASE A"/>
    <property type="match status" value="1"/>
</dbReference>
<dbReference type="GO" id="GO:0008360">
    <property type="term" value="P:regulation of cell shape"/>
    <property type="evidence" value="ECO:0007669"/>
    <property type="project" value="UniProtKB-KW"/>
</dbReference>
<evidence type="ECO:0000256" key="9">
    <source>
        <dbReference type="ARBA" id="ARBA00022984"/>
    </source>
</evidence>
<keyword evidence="9 12" id="KW-0573">Peptidoglycan synthesis</keyword>
<keyword evidence="5 14" id="KW-0547">Nucleotide-binding</keyword>
<dbReference type="SUPFAM" id="SSF56059">
    <property type="entry name" value="Glutathione synthetase ATP-binding domain-like"/>
    <property type="match status" value="1"/>
</dbReference>
<keyword evidence="3 12" id="KW-0436">Ligase</keyword>
<dbReference type="InterPro" id="IPR011095">
    <property type="entry name" value="Dala_Dala_lig_C"/>
</dbReference>
<dbReference type="InterPro" id="IPR016185">
    <property type="entry name" value="PreATP-grasp_dom_sf"/>
</dbReference>
<dbReference type="InterPro" id="IPR000291">
    <property type="entry name" value="D-Ala_lig_Van_CS"/>
</dbReference>
<dbReference type="SUPFAM" id="SSF52440">
    <property type="entry name" value="PreATP-grasp domain"/>
    <property type="match status" value="1"/>
</dbReference>
<feature type="domain" description="ATP-grasp" evidence="15">
    <location>
        <begin position="124"/>
        <end position="334"/>
    </location>
</feature>
<evidence type="ECO:0000256" key="2">
    <source>
        <dbReference type="ARBA" id="ARBA00010871"/>
    </source>
</evidence>
<organism evidence="16 17">
    <name type="scientific">Gleimia europaea ACS-120-V-Col10b</name>
    <dbReference type="NCBI Taxonomy" id="883069"/>
    <lineage>
        <taxon>Bacteria</taxon>
        <taxon>Bacillati</taxon>
        <taxon>Actinomycetota</taxon>
        <taxon>Actinomycetes</taxon>
        <taxon>Actinomycetales</taxon>
        <taxon>Actinomycetaceae</taxon>
        <taxon>Gleimia</taxon>
    </lineage>
</organism>
<dbReference type="Gene3D" id="3.30.1490.20">
    <property type="entry name" value="ATP-grasp fold, A domain"/>
    <property type="match status" value="1"/>
</dbReference>
<evidence type="ECO:0000313" key="16">
    <source>
        <dbReference type="EMBL" id="EPD29340.1"/>
    </source>
</evidence>
<keyword evidence="10 13" id="KW-0464">Manganese</keyword>
<evidence type="ECO:0000256" key="13">
    <source>
        <dbReference type="PIRSR" id="PIRSR039102-3"/>
    </source>
</evidence>
<keyword evidence="11 12" id="KW-0961">Cell wall biogenesis/degradation</keyword>
<dbReference type="PANTHER" id="PTHR23132">
    <property type="entry name" value="D-ALANINE--D-ALANINE LIGASE"/>
    <property type="match status" value="1"/>
</dbReference>
<evidence type="ECO:0000256" key="1">
    <source>
        <dbReference type="ARBA" id="ARBA00001936"/>
    </source>
</evidence>
<comment type="function">
    <text evidence="12">Cell wall formation.</text>
</comment>